<proteinExistence type="inferred from homology"/>
<dbReference type="Pfam" id="PF03852">
    <property type="entry name" value="Vsr"/>
    <property type="match status" value="1"/>
</dbReference>
<evidence type="ECO:0000256" key="4">
    <source>
        <dbReference type="ARBA" id="ARBA00022801"/>
    </source>
</evidence>
<dbReference type="Proteomes" id="UP001214854">
    <property type="component" value="Unassembled WGS sequence"/>
</dbReference>
<evidence type="ECO:0000313" key="7">
    <source>
        <dbReference type="EMBL" id="MDC7685034.1"/>
    </source>
</evidence>
<keyword evidence="4" id="KW-0378">Hydrolase</keyword>
<accession>A0ABT5HY84</accession>
<dbReference type="Gene3D" id="3.40.960.10">
    <property type="entry name" value="VSR Endonuclease"/>
    <property type="match status" value="1"/>
</dbReference>
<evidence type="ECO:0000256" key="6">
    <source>
        <dbReference type="ARBA" id="ARBA00029466"/>
    </source>
</evidence>
<sequence length="232" mass="26182">MHRQGFRYTRNDASLPGRPHFYLPKFRAVVFVCNCDSAYGFEHDCYALREKSEGHLAAEEENTRLLDLVTVAVEKLGVRVEVVFRCQLDDADGLAASLKAFLEGGETYSGRDPLSWYHRQGDLSKFGLEGALRERFLVPVVISDPTWISKRQIFIGRLGGDHAQIVGTISKLGLNRVGELKFGFTDRSGAFLNKVVALKYAIRHSLVPERLLSMSRELDCNDLNTHSPWRLP</sequence>
<name>A0ABT5HY84_9CAUL</name>
<organism evidence="7 8">
    <name type="scientific">Asticcacaulis aquaticus</name>
    <dbReference type="NCBI Taxonomy" id="2984212"/>
    <lineage>
        <taxon>Bacteria</taxon>
        <taxon>Pseudomonadati</taxon>
        <taxon>Pseudomonadota</taxon>
        <taxon>Alphaproteobacteria</taxon>
        <taxon>Caulobacterales</taxon>
        <taxon>Caulobacteraceae</taxon>
        <taxon>Asticcacaulis</taxon>
    </lineage>
</organism>
<keyword evidence="5" id="KW-0234">DNA repair</keyword>
<protein>
    <submittedName>
        <fullName evidence="7">Uncharacterized protein</fullName>
    </submittedName>
</protein>
<keyword evidence="2" id="KW-0255">Endonuclease</keyword>
<evidence type="ECO:0000256" key="1">
    <source>
        <dbReference type="ARBA" id="ARBA00022722"/>
    </source>
</evidence>
<keyword evidence="3" id="KW-0227">DNA damage</keyword>
<comment type="caution">
    <text evidence="7">The sequence shown here is derived from an EMBL/GenBank/DDBJ whole genome shotgun (WGS) entry which is preliminary data.</text>
</comment>
<evidence type="ECO:0000256" key="5">
    <source>
        <dbReference type="ARBA" id="ARBA00023204"/>
    </source>
</evidence>
<keyword evidence="1" id="KW-0540">Nuclease</keyword>
<dbReference type="InterPro" id="IPR004603">
    <property type="entry name" value="DNA_mismatch_endonuc_vsr"/>
</dbReference>
<dbReference type="EMBL" id="JAQQKX010000019">
    <property type="protein sequence ID" value="MDC7685034.1"/>
    <property type="molecule type" value="Genomic_DNA"/>
</dbReference>
<comment type="similarity">
    <text evidence="6">Belongs to the Vsr family.</text>
</comment>
<evidence type="ECO:0000256" key="3">
    <source>
        <dbReference type="ARBA" id="ARBA00022763"/>
    </source>
</evidence>
<dbReference type="InterPro" id="IPR011335">
    <property type="entry name" value="Restrct_endonuc-II-like"/>
</dbReference>
<keyword evidence="8" id="KW-1185">Reference proteome</keyword>
<reference evidence="7 8" key="1">
    <citation type="submission" date="2023-01" db="EMBL/GenBank/DDBJ databases">
        <title>Novel species of the genus Asticcacaulis isolated from rivers.</title>
        <authorList>
            <person name="Lu H."/>
        </authorList>
    </citation>
    <scope>NUCLEOTIDE SEQUENCE [LARGE SCALE GENOMIC DNA]</scope>
    <source>
        <strain evidence="7 8">BYS171W</strain>
    </source>
</reference>
<evidence type="ECO:0000256" key="2">
    <source>
        <dbReference type="ARBA" id="ARBA00022759"/>
    </source>
</evidence>
<gene>
    <name evidence="7" type="ORF">PQU92_17250</name>
</gene>
<evidence type="ECO:0000313" key="8">
    <source>
        <dbReference type="Proteomes" id="UP001214854"/>
    </source>
</evidence>
<dbReference type="RefSeq" id="WP_272749535.1">
    <property type="nucleotide sequence ID" value="NZ_JAQQKX010000019.1"/>
</dbReference>
<dbReference type="SUPFAM" id="SSF52980">
    <property type="entry name" value="Restriction endonuclease-like"/>
    <property type="match status" value="1"/>
</dbReference>